<evidence type="ECO:0000259" key="12">
    <source>
        <dbReference type="Pfam" id="PF02823"/>
    </source>
</evidence>
<dbReference type="SUPFAM" id="SSF51344">
    <property type="entry name" value="Epsilon subunit of F1F0-ATP synthase N-terminal domain"/>
    <property type="match status" value="1"/>
</dbReference>
<dbReference type="RefSeq" id="WP_025343865.1">
    <property type="nucleotide sequence ID" value="NZ_CP017111.1"/>
</dbReference>
<evidence type="ECO:0000256" key="2">
    <source>
        <dbReference type="ARBA" id="ARBA00004184"/>
    </source>
</evidence>
<evidence type="ECO:0000313" key="14">
    <source>
        <dbReference type="Proteomes" id="UP000094609"/>
    </source>
</evidence>
<sequence length="131" mass="13676">MNTLKLEIVTPTGQIFANDVKSVTLPGKEGEFGVLPNHASLVTLLQAGVIDIELKDGNHDVVAINWGHVKVDENSVTVLADGAVSIGGANESEVAKSLEAAKALLESISDSDIAIAIATAKIESIAKTRKF</sequence>
<dbReference type="PANTHER" id="PTHR13822">
    <property type="entry name" value="ATP SYNTHASE DELTA/EPSILON CHAIN"/>
    <property type="match status" value="1"/>
</dbReference>
<dbReference type="InterPro" id="IPR020546">
    <property type="entry name" value="ATP_synth_F1_dsu/esu_N"/>
</dbReference>
<evidence type="ECO:0000256" key="9">
    <source>
        <dbReference type="ARBA" id="ARBA00023310"/>
    </source>
</evidence>
<dbReference type="GO" id="GO:0012505">
    <property type="term" value="C:endomembrane system"/>
    <property type="evidence" value="ECO:0007669"/>
    <property type="project" value="UniProtKB-SubCell"/>
</dbReference>
<evidence type="ECO:0000256" key="1">
    <source>
        <dbReference type="ARBA" id="ARBA00003543"/>
    </source>
</evidence>
<keyword evidence="7 10" id="KW-0472">Membrane</keyword>
<evidence type="ECO:0000256" key="6">
    <source>
        <dbReference type="ARBA" id="ARBA00023065"/>
    </source>
</evidence>
<dbReference type="NCBIfam" id="TIGR01216">
    <property type="entry name" value="ATP_synt_epsi"/>
    <property type="match status" value="1"/>
</dbReference>
<keyword evidence="9 10" id="KW-0066">ATP synthesis</keyword>
<keyword evidence="10" id="KW-0375">Hydrogen ion transport</keyword>
<dbReference type="GO" id="GO:0046933">
    <property type="term" value="F:proton-transporting ATP synthase activity, rotational mechanism"/>
    <property type="evidence" value="ECO:0007669"/>
    <property type="project" value="UniProtKB-UniRule"/>
</dbReference>
<dbReference type="GO" id="GO:0005886">
    <property type="term" value="C:plasma membrane"/>
    <property type="evidence" value="ECO:0007669"/>
    <property type="project" value="UniProtKB-SubCell"/>
</dbReference>
<dbReference type="KEGG" id="shal:SHALO_0683"/>
<dbReference type="Proteomes" id="UP000094609">
    <property type="component" value="Chromosome"/>
</dbReference>
<comment type="subcellular location">
    <subcellularLocation>
        <location evidence="10">Cell membrane</location>
        <topology evidence="10">Peripheral membrane protein</topology>
    </subcellularLocation>
    <subcellularLocation>
        <location evidence="2">Endomembrane system</location>
        <topology evidence="2">Peripheral membrane protein</topology>
    </subcellularLocation>
</comment>
<evidence type="ECO:0000256" key="5">
    <source>
        <dbReference type="ARBA" id="ARBA00022475"/>
    </source>
</evidence>
<dbReference type="GO" id="GO:0005524">
    <property type="term" value="F:ATP binding"/>
    <property type="evidence" value="ECO:0007669"/>
    <property type="project" value="UniProtKB-UniRule"/>
</dbReference>
<dbReference type="AlphaFoldDB" id="A0A1D7THM0"/>
<keyword evidence="13" id="KW-0378">Hydrolase</keyword>
<evidence type="ECO:0000256" key="3">
    <source>
        <dbReference type="ARBA" id="ARBA00005712"/>
    </source>
</evidence>
<keyword evidence="5 10" id="KW-1003">Cell membrane</keyword>
<accession>A0A1D7THM0</accession>
<comment type="function">
    <text evidence="1 10">Produces ATP from ADP in the presence of a proton gradient across the membrane.</text>
</comment>
<dbReference type="EMBL" id="CP017111">
    <property type="protein sequence ID" value="AOO64466.1"/>
    <property type="molecule type" value="Genomic_DNA"/>
</dbReference>
<reference evidence="14" key="1">
    <citation type="submission" date="2016-08" db="EMBL/GenBank/DDBJ databases">
        <title>Complete genome sequence of the organohalide-respiring Epsilonproteobacterium Sulfurospirillum halorespirans.</title>
        <authorList>
            <person name="Goris T."/>
            <person name="Zimmermann J."/>
            <person name="Schenz B."/>
            <person name="Lemos M."/>
            <person name="Hackermueller J."/>
            <person name="Diekert G."/>
        </authorList>
    </citation>
    <scope>NUCLEOTIDE SEQUENCE [LARGE SCALE GENOMIC DNA]</scope>
    <source>
        <strain>DSM 13726</strain>
        <strain evidence="14">PCE-M2</strain>
    </source>
</reference>
<dbReference type="PANTHER" id="PTHR13822:SF10">
    <property type="entry name" value="ATP SYNTHASE EPSILON CHAIN, CHLOROPLASTIC"/>
    <property type="match status" value="1"/>
</dbReference>
<protein>
    <recommendedName>
        <fullName evidence="10">ATP synthase epsilon chain</fullName>
    </recommendedName>
    <alternativeName>
        <fullName evidence="10">ATP synthase F1 sector epsilon subunit</fullName>
    </alternativeName>
    <alternativeName>
        <fullName evidence="10">F-ATPase epsilon subunit</fullName>
    </alternativeName>
</protein>
<keyword evidence="4 10" id="KW-0813">Transport</keyword>
<dbReference type="HAMAP" id="MF_00530">
    <property type="entry name" value="ATP_synth_epsil_bac"/>
    <property type="match status" value="1"/>
</dbReference>
<proteinExistence type="inferred from homology"/>
<evidence type="ECO:0000256" key="10">
    <source>
        <dbReference type="HAMAP-Rule" id="MF_00530"/>
    </source>
</evidence>
<evidence type="ECO:0000256" key="11">
    <source>
        <dbReference type="RuleBase" id="RU003656"/>
    </source>
</evidence>
<dbReference type="Gene3D" id="2.60.15.10">
    <property type="entry name" value="F0F1 ATP synthase delta/epsilon subunit, N-terminal"/>
    <property type="match status" value="1"/>
</dbReference>
<evidence type="ECO:0000313" key="13">
    <source>
        <dbReference type="EMBL" id="AOO64466.1"/>
    </source>
</evidence>
<evidence type="ECO:0000256" key="4">
    <source>
        <dbReference type="ARBA" id="ARBA00022448"/>
    </source>
</evidence>
<keyword evidence="14" id="KW-1185">Reference proteome</keyword>
<keyword evidence="6 10" id="KW-0406">Ion transport</keyword>
<evidence type="ECO:0000256" key="7">
    <source>
        <dbReference type="ARBA" id="ARBA00023136"/>
    </source>
</evidence>
<dbReference type="Pfam" id="PF02823">
    <property type="entry name" value="ATP-synt_DE_N"/>
    <property type="match status" value="1"/>
</dbReference>
<keyword evidence="8 10" id="KW-0139">CF(1)</keyword>
<organism evidence="13 14">
    <name type="scientific">Sulfurospirillum halorespirans DSM 13726</name>
    <dbReference type="NCBI Taxonomy" id="1193502"/>
    <lineage>
        <taxon>Bacteria</taxon>
        <taxon>Pseudomonadati</taxon>
        <taxon>Campylobacterota</taxon>
        <taxon>Epsilonproteobacteria</taxon>
        <taxon>Campylobacterales</taxon>
        <taxon>Sulfurospirillaceae</taxon>
        <taxon>Sulfurospirillum</taxon>
    </lineage>
</organism>
<dbReference type="STRING" id="1193502.SHALO_0683"/>
<feature type="domain" description="ATP synthase F1 complex delta/epsilon subunit N-terminal" evidence="12">
    <location>
        <begin position="4"/>
        <end position="83"/>
    </location>
</feature>
<dbReference type="GO" id="GO:0016787">
    <property type="term" value="F:hydrolase activity"/>
    <property type="evidence" value="ECO:0007669"/>
    <property type="project" value="UniProtKB-KW"/>
</dbReference>
<name>A0A1D7THM0_9BACT</name>
<dbReference type="CDD" id="cd12152">
    <property type="entry name" value="F1-ATPase_delta"/>
    <property type="match status" value="1"/>
</dbReference>
<dbReference type="PATRIC" id="fig|1193502.14.peg.687"/>
<evidence type="ECO:0000256" key="8">
    <source>
        <dbReference type="ARBA" id="ARBA00023196"/>
    </source>
</evidence>
<comment type="similarity">
    <text evidence="3 10 11">Belongs to the ATPase epsilon chain family.</text>
</comment>
<dbReference type="InterPro" id="IPR001469">
    <property type="entry name" value="ATP_synth_F1_dsu/esu"/>
</dbReference>
<gene>
    <name evidence="10" type="primary">atpC</name>
    <name evidence="13" type="ORF">SHALO_0683</name>
</gene>
<dbReference type="InterPro" id="IPR036771">
    <property type="entry name" value="ATPsynth_dsu/esu_N"/>
</dbReference>
<dbReference type="GO" id="GO:0045259">
    <property type="term" value="C:proton-transporting ATP synthase complex"/>
    <property type="evidence" value="ECO:0007669"/>
    <property type="project" value="UniProtKB-KW"/>
</dbReference>
<comment type="subunit">
    <text evidence="10 11">F-type ATPases have 2 components, CF(1) - the catalytic core - and CF(0) - the membrane proton channel. CF(1) has five subunits: alpha(3), beta(3), gamma(1), delta(1), epsilon(1). CF(0) has three main subunits: a, b and c.</text>
</comment>